<keyword evidence="3" id="KW-1185">Reference proteome</keyword>
<evidence type="ECO:0000313" key="2">
    <source>
        <dbReference type="EMBL" id="PWR70241.1"/>
    </source>
</evidence>
<dbReference type="Pfam" id="PF13175">
    <property type="entry name" value="AAA_15"/>
    <property type="match status" value="1"/>
</dbReference>
<gene>
    <name evidence="2" type="ORF">DK846_15100</name>
</gene>
<protein>
    <recommendedName>
        <fullName evidence="1">Endonuclease GajA/Old nuclease/RecF-like AAA domain-containing protein</fullName>
    </recommendedName>
</protein>
<feature type="domain" description="Endonuclease GajA/Old nuclease/RecF-like AAA" evidence="1">
    <location>
        <begin position="30"/>
        <end position="452"/>
    </location>
</feature>
<dbReference type="InterPro" id="IPR027417">
    <property type="entry name" value="P-loop_NTPase"/>
</dbReference>
<comment type="caution">
    <text evidence="2">The sequence shown here is derived from an EMBL/GenBank/DDBJ whole genome shotgun (WGS) entry which is preliminary data.</text>
</comment>
<dbReference type="Proteomes" id="UP000245657">
    <property type="component" value="Unassembled WGS sequence"/>
</dbReference>
<reference evidence="2 3" key="1">
    <citation type="submission" date="2018-05" db="EMBL/GenBank/DDBJ databases">
        <title>Draft genome of Methanospirillum lacunae Ki8-1.</title>
        <authorList>
            <person name="Dueholm M.S."/>
            <person name="Nielsen P.H."/>
            <person name="Bakmann L.F."/>
            <person name="Otzen D.E."/>
        </authorList>
    </citation>
    <scope>NUCLEOTIDE SEQUENCE [LARGE SCALE GENOMIC DNA]</scope>
    <source>
        <strain evidence="2 3">Ki8-1</strain>
    </source>
</reference>
<dbReference type="PANTHER" id="PTHR43581:SF2">
    <property type="entry name" value="EXCINUCLEASE ATPASE SUBUNIT"/>
    <property type="match status" value="1"/>
</dbReference>
<evidence type="ECO:0000313" key="3">
    <source>
        <dbReference type="Proteomes" id="UP000245657"/>
    </source>
</evidence>
<name>A0A2V2N449_9EURY</name>
<sequence length="465" mass="53943">MITLNYQNIYMIIIMGMNDSFNDEKIQLSHISIKDLFGIFNHEIPINTRDHITIIIGPNGVGKTIILKILIWIFKFNFASLMEIPFTSLKLDFNPNYSLTIKKERIKINSEKEVHTILNFYLNSPDSNSPRHWQYNPSSLLESNRYIKVFNGWEFSDEDIDDNIEWIGLNNKNSGRHRVVHTRRKKESQIEPWLISFLQKIDIHLIETQRLLIIDRGSDNEYNQYKNVTSKRNLKYVVEANSQDLVEKIKEISLENNAISQSLERTFPIRLAKYHNEGNISVSDIQRELVNLEQKRNELAKVGLVKKEEINLEELSEINPENISILSVYISDVKEKLKILDKFYEKVHLFTDIISSRFLFKSISIDQKLGFSFKSKNGASIPLSALSSGEQHELVLIYNLLFKVNNNALVLIDEPELSLHVCWQEQFINDIQKIADIIGFDIIIATHSPEIVSNKLNLTVQLNGD</sequence>
<dbReference type="InterPro" id="IPR051396">
    <property type="entry name" value="Bact_Antivir_Def_Nuclease"/>
</dbReference>
<organism evidence="2 3">
    <name type="scientific">Methanospirillum lacunae</name>
    <dbReference type="NCBI Taxonomy" id="668570"/>
    <lineage>
        <taxon>Archaea</taxon>
        <taxon>Methanobacteriati</taxon>
        <taxon>Methanobacteriota</taxon>
        <taxon>Stenosarchaea group</taxon>
        <taxon>Methanomicrobia</taxon>
        <taxon>Methanomicrobiales</taxon>
        <taxon>Methanospirillaceae</taxon>
        <taxon>Methanospirillum</taxon>
    </lineage>
</organism>
<evidence type="ECO:0000259" key="1">
    <source>
        <dbReference type="Pfam" id="PF13175"/>
    </source>
</evidence>
<dbReference type="InterPro" id="IPR041685">
    <property type="entry name" value="AAA_GajA/Old/RecF-like"/>
</dbReference>
<dbReference type="EMBL" id="QGMY01000015">
    <property type="protein sequence ID" value="PWR70241.1"/>
    <property type="molecule type" value="Genomic_DNA"/>
</dbReference>
<dbReference type="Gene3D" id="3.40.50.300">
    <property type="entry name" value="P-loop containing nucleotide triphosphate hydrolases"/>
    <property type="match status" value="1"/>
</dbReference>
<dbReference type="PANTHER" id="PTHR43581">
    <property type="entry name" value="ATP/GTP PHOSPHATASE"/>
    <property type="match status" value="1"/>
</dbReference>
<dbReference type="AlphaFoldDB" id="A0A2V2N449"/>
<proteinExistence type="predicted"/>
<dbReference type="SUPFAM" id="SSF52540">
    <property type="entry name" value="P-loop containing nucleoside triphosphate hydrolases"/>
    <property type="match status" value="1"/>
</dbReference>
<accession>A0A2V2N449</accession>